<feature type="active site" description="Proton donor" evidence="7">
    <location>
        <position position="103"/>
    </location>
</feature>
<evidence type="ECO:0000256" key="7">
    <source>
        <dbReference type="HAMAP-Rule" id="MF_01215"/>
    </source>
</evidence>
<dbReference type="PROSITE" id="PS00156">
    <property type="entry name" value="OMPDECASE"/>
    <property type="match status" value="1"/>
</dbReference>
<evidence type="ECO:0000256" key="4">
    <source>
        <dbReference type="ARBA" id="ARBA00022975"/>
    </source>
</evidence>
<proteinExistence type="inferred from homology"/>
<comment type="catalytic activity">
    <reaction evidence="6 7">
        <text>orotidine 5'-phosphate + H(+) = UMP + CO2</text>
        <dbReference type="Rhea" id="RHEA:11596"/>
        <dbReference type="ChEBI" id="CHEBI:15378"/>
        <dbReference type="ChEBI" id="CHEBI:16526"/>
        <dbReference type="ChEBI" id="CHEBI:57538"/>
        <dbReference type="ChEBI" id="CHEBI:57865"/>
        <dbReference type="EC" id="4.1.1.23"/>
    </reaction>
</comment>
<dbReference type="CDD" id="cd04725">
    <property type="entry name" value="OMP_decarboxylase_like"/>
    <property type="match status" value="1"/>
</dbReference>
<dbReference type="Gene3D" id="3.20.20.70">
    <property type="entry name" value="Aldolase class I"/>
    <property type="match status" value="1"/>
</dbReference>
<keyword evidence="11" id="KW-1185">Reference proteome</keyword>
<keyword evidence="4 7" id="KW-0665">Pyrimidine biosynthesis</keyword>
<evidence type="ECO:0000256" key="2">
    <source>
        <dbReference type="ARBA" id="ARBA00008847"/>
    </source>
</evidence>
<feature type="compositionally biased region" description="Basic and acidic residues" evidence="8">
    <location>
        <begin position="271"/>
        <end position="291"/>
    </location>
</feature>
<dbReference type="PANTHER" id="PTHR43375">
    <property type="entry name" value="OROTIDINE 5'-PHOSPHATE DECARBOXYLASE"/>
    <property type="match status" value="1"/>
</dbReference>
<keyword evidence="5 7" id="KW-0456">Lyase</keyword>
<dbReference type="Pfam" id="PF00215">
    <property type="entry name" value="OMPdecase"/>
    <property type="match status" value="1"/>
</dbReference>
<gene>
    <name evidence="7 10" type="primary">pyrF</name>
    <name evidence="10" type="ORF">GCM10023353_19620</name>
</gene>
<organism evidence="10 11">
    <name type="scientific">Tomitella cavernea</name>
    <dbReference type="NCBI Taxonomy" id="1387982"/>
    <lineage>
        <taxon>Bacteria</taxon>
        <taxon>Bacillati</taxon>
        <taxon>Actinomycetota</taxon>
        <taxon>Actinomycetes</taxon>
        <taxon>Mycobacteriales</taxon>
        <taxon>Tomitella</taxon>
    </lineage>
</organism>
<dbReference type="SUPFAM" id="SSF51366">
    <property type="entry name" value="Ribulose-phoshate binding barrel"/>
    <property type="match status" value="1"/>
</dbReference>
<evidence type="ECO:0000256" key="3">
    <source>
        <dbReference type="ARBA" id="ARBA00022793"/>
    </source>
</evidence>
<dbReference type="SMART" id="SM00934">
    <property type="entry name" value="OMPdecase"/>
    <property type="match status" value="1"/>
</dbReference>
<dbReference type="InterPro" id="IPR011995">
    <property type="entry name" value="OMPdecase_type-2"/>
</dbReference>
<feature type="domain" description="Orotidine 5'-phosphate decarboxylase" evidence="9">
    <location>
        <begin position="24"/>
        <end position="278"/>
    </location>
</feature>
<dbReference type="InterPro" id="IPR001754">
    <property type="entry name" value="OMPdeCOase_dom"/>
</dbReference>
<reference evidence="11" key="1">
    <citation type="journal article" date="2019" name="Int. J. Syst. Evol. Microbiol.">
        <title>The Global Catalogue of Microorganisms (GCM) 10K type strain sequencing project: providing services to taxonomists for standard genome sequencing and annotation.</title>
        <authorList>
            <consortium name="The Broad Institute Genomics Platform"/>
            <consortium name="The Broad Institute Genome Sequencing Center for Infectious Disease"/>
            <person name="Wu L."/>
            <person name="Ma J."/>
        </authorList>
    </citation>
    <scope>NUCLEOTIDE SEQUENCE [LARGE SCALE GENOMIC DNA]</scope>
    <source>
        <strain evidence="11">JCM 18542</strain>
    </source>
</reference>
<dbReference type="InterPro" id="IPR011060">
    <property type="entry name" value="RibuloseP-bd_barrel"/>
</dbReference>
<evidence type="ECO:0000313" key="11">
    <source>
        <dbReference type="Proteomes" id="UP001500839"/>
    </source>
</evidence>
<dbReference type="NCBIfam" id="TIGR02127">
    <property type="entry name" value="pyrF_sub2"/>
    <property type="match status" value="1"/>
</dbReference>
<protein>
    <recommendedName>
        <fullName evidence="7">Orotidine 5'-phosphate decarboxylase</fullName>
        <ecNumber evidence="7">4.1.1.23</ecNumber>
    </recommendedName>
    <alternativeName>
        <fullName evidence="7">OMP decarboxylase</fullName>
        <shortName evidence="7">OMPDCase</shortName>
        <shortName evidence="7">OMPdecase</shortName>
    </alternativeName>
</protein>
<evidence type="ECO:0000259" key="9">
    <source>
        <dbReference type="SMART" id="SM00934"/>
    </source>
</evidence>
<dbReference type="InterPro" id="IPR013785">
    <property type="entry name" value="Aldolase_TIM"/>
</dbReference>
<evidence type="ECO:0000256" key="5">
    <source>
        <dbReference type="ARBA" id="ARBA00023239"/>
    </source>
</evidence>
<dbReference type="EC" id="4.1.1.23" evidence="7"/>
<dbReference type="PANTHER" id="PTHR43375:SF1">
    <property type="entry name" value="OROTIDINE 5'-PHOSPHATE DECARBOXYLASE"/>
    <property type="match status" value="1"/>
</dbReference>
<dbReference type="EMBL" id="BAABKQ010000001">
    <property type="protein sequence ID" value="GAA4814419.1"/>
    <property type="molecule type" value="Genomic_DNA"/>
</dbReference>
<dbReference type="Proteomes" id="UP001500839">
    <property type="component" value="Unassembled WGS sequence"/>
</dbReference>
<evidence type="ECO:0000313" key="10">
    <source>
        <dbReference type="EMBL" id="GAA4814419.1"/>
    </source>
</evidence>
<comment type="caution">
    <text evidence="10">The sequence shown here is derived from an EMBL/GenBank/DDBJ whole genome shotgun (WGS) entry which is preliminary data.</text>
</comment>
<accession>A0ABP9CQK1</accession>
<feature type="region of interest" description="Disordered" evidence="8">
    <location>
        <begin position="269"/>
        <end position="291"/>
    </location>
</feature>
<dbReference type="RefSeq" id="WP_200175580.1">
    <property type="nucleotide sequence ID" value="NZ_BAABKQ010000001.1"/>
</dbReference>
<comment type="pathway">
    <text evidence="1 7">Pyrimidine metabolism; UMP biosynthesis via de novo pathway; UMP from orotate: step 2/2.</text>
</comment>
<keyword evidence="3 7" id="KW-0210">Decarboxylase</keyword>
<evidence type="ECO:0000256" key="8">
    <source>
        <dbReference type="SAM" id="MobiDB-lite"/>
    </source>
</evidence>
<comment type="similarity">
    <text evidence="2 7">Belongs to the OMP decarboxylase family. Type 2 subfamily.</text>
</comment>
<dbReference type="HAMAP" id="MF_01215">
    <property type="entry name" value="OMPdecase_type2"/>
    <property type="match status" value="1"/>
</dbReference>
<sequence length="291" mass="29188">MTASRPDAAGFAGRLRTAVAERGRLCAGIDPHPELLEAWGLPRSADGLAAFTDVCVRALGRSVAVVKPQVAMFEEYGAAGLAVLEDAVARLREAGALTLADAKRGDIGSTMAAYARAWLTDGAPLAVDAMTAVPYLGLGALAPAVDQARGTARGVFVLARTSNPEGRAVQTARLTGDREPAGDGGGPAPGGVSVAQSIVDGAAGDDTGTLGLVVGATRAHGLRLDGFTGPILAPGLGAQGASASDLPGIFAGATGLLIPNSSRAILQAGPDPDRVRASAERTRDGIEAVLR</sequence>
<evidence type="ECO:0000256" key="6">
    <source>
        <dbReference type="ARBA" id="ARBA00049157"/>
    </source>
</evidence>
<name>A0ABP9CQK1_9ACTN</name>
<evidence type="ECO:0000256" key="1">
    <source>
        <dbReference type="ARBA" id="ARBA00004861"/>
    </source>
</evidence>
<dbReference type="InterPro" id="IPR018089">
    <property type="entry name" value="OMPdecase_AS"/>
</dbReference>